<dbReference type="EMBL" id="BAABEP010000005">
    <property type="protein sequence ID" value="GAA3717212.1"/>
    <property type="molecule type" value="Genomic_DNA"/>
</dbReference>
<protein>
    <submittedName>
        <fullName evidence="2">DUF5134 domain-containing protein</fullName>
    </submittedName>
</protein>
<feature type="transmembrane region" description="Helical" evidence="1">
    <location>
        <begin position="6"/>
        <end position="24"/>
    </location>
</feature>
<dbReference type="InterPro" id="IPR033458">
    <property type="entry name" value="DUF5134"/>
</dbReference>
<evidence type="ECO:0000256" key="1">
    <source>
        <dbReference type="SAM" id="Phobius"/>
    </source>
</evidence>
<name>A0ABP7EHF4_9ACTN</name>
<evidence type="ECO:0000313" key="2">
    <source>
        <dbReference type="EMBL" id="GAA3717212.1"/>
    </source>
</evidence>
<keyword evidence="3" id="KW-1185">Reference proteome</keyword>
<keyword evidence="1" id="KW-0812">Transmembrane</keyword>
<feature type="transmembrane region" description="Helical" evidence="1">
    <location>
        <begin position="132"/>
        <end position="151"/>
    </location>
</feature>
<feature type="transmembrane region" description="Helical" evidence="1">
    <location>
        <begin position="62"/>
        <end position="84"/>
    </location>
</feature>
<evidence type="ECO:0000313" key="3">
    <source>
        <dbReference type="Proteomes" id="UP001499884"/>
    </source>
</evidence>
<gene>
    <name evidence="2" type="ORF">GCM10023082_13510</name>
</gene>
<reference evidence="3" key="1">
    <citation type="journal article" date="2019" name="Int. J. Syst. Evol. Microbiol.">
        <title>The Global Catalogue of Microorganisms (GCM) 10K type strain sequencing project: providing services to taxonomists for standard genome sequencing and annotation.</title>
        <authorList>
            <consortium name="The Broad Institute Genomics Platform"/>
            <consortium name="The Broad Institute Genome Sequencing Center for Infectious Disease"/>
            <person name="Wu L."/>
            <person name="Ma J."/>
        </authorList>
    </citation>
    <scope>NUCLEOTIDE SEQUENCE [LARGE SCALE GENOMIC DNA]</scope>
    <source>
        <strain evidence="3">JCM 30846</strain>
    </source>
</reference>
<dbReference type="Proteomes" id="UP001499884">
    <property type="component" value="Unassembled WGS sequence"/>
</dbReference>
<keyword evidence="1" id="KW-0472">Membrane</keyword>
<comment type="caution">
    <text evidence="2">The sequence shown here is derived from an EMBL/GenBank/DDBJ whole genome shotgun (WGS) entry which is preliminary data.</text>
</comment>
<proteinExistence type="predicted"/>
<accession>A0ABP7EHF4</accession>
<dbReference type="Pfam" id="PF17197">
    <property type="entry name" value="DUF5134"/>
    <property type="match status" value="1"/>
</dbReference>
<feature type="transmembrane region" description="Helical" evidence="1">
    <location>
        <begin position="36"/>
        <end position="56"/>
    </location>
</feature>
<feature type="transmembrane region" description="Helical" evidence="1">
    <location>
        <begin position="96"/>
        <end position="112"/>
    </location>
</feature>
<dbReference type="RefSeq" id="WP_345642519.1">
    <property type="nucleotide sequence ID" value="NZ_BAABEP010000005.1"/>
</dbReference>
<keyword evidence="1" id="KW-1133">Transmembrane helix</keyword>
<organism evidence="2 3">
    <name type="scientific">Streptomyces tremellae</name>
    <dbReference type="NCBI Taxonomy" id="1124239"/>
    <lineage>
        <taxon>Bacteria</taxon>
        <taxon>Bacillati</taxon>
        <taxon>Actinomycetota</taxon>
        <taxon>Actinomycetes</taxon>
        <taxon>Kitasatosporales</taxon>
        <taxon>Streptomycetaceae</taxon>
        <taxon>Streptomyces</taxon>
    </lineage>
</organism>
<sequence length="205" mass="20216">MHAPLVVSWLLVAVCAGSGAYCVVRARSTPPPGRATARGEALMGFGMAAMALPVAAPAPPGWVWTGYAALFGAGALAAGAGAAVRRGLTGHHLHHLLGMAAMAYMAWAMAAAPEGGATVAGMAGMAGMKATVAPPAVTGALLLYFAGYVLWAGARLLPGAVVAGAAGGRGAAQGGTGPRWGERPELALACRLSMATAMVAMLLTL</sequence>